<proteinExistence type="predicted"/>
<evidence type="ECO:0000256" key="1">
    <source>
        <dbReference type="SAM" id="Coils"/>
    </source>
</evidence>
<feature type="coiled-coil region" evidence="1">
    <location>
        <begin position="188"/>
        <end position="269"/>
    </location>
</feature>
<dbReference type="AlphaFoldDB" id="A0A835TP11"/>
<dbReference type="EMBL" id="JAEHOD010000035">
    <property type="protein sequence ID" value="KAG2441365.1"/>
    <property type="molecule type" value="Genomic_DNA"/>
</dbReference>
<evidence type="ECO:0000313" key="3">
    <source>
        <dbReference type="Proteomes" id="UP000613740"/>
    </source>
</evidence>
<evidence type="ECO:0008006" key="4">
    <source>
        <dbReference type="Google" id="ProtNLM"/>
    </source>
</evidence>
<accession>A0A835TP11</accession>
<keyword evidence="1" id="KW-0175">Coiled coil</keyword>
<gene>
    <name evidence="2" type="ORF">HYH02_009956</name>
</gene>
<reference evidence="2" key="1">
    <citation type="journal article" date="2020" name="bioRxiv">
        <title>Comparative genomics of Chlamydomonas.</title>
        <authorList>
            <person name="Craig R.J."/>
            <person name="Hasan A.R."/>
            <person name="Ness R.W."/>
            <person name="Keightley P.D."/>
        </authorList>
    </citation>
    <scope>NUCLEOTIDE SEQUENCE</scope>
    <source>
        <strain evidence="2">CCAP 11/173</strain>
    </source>
</reference>
<sequence length="478" mass="53670">MPSTTRVDKEKLMTIKAMEEAKGRSHHTRAPAIFRDTALDTHKSMQPEYFGPGIVPEKREFSTRLSSAQTRSLTQQQRRALETLQRTSQMAPNGEVRTVFMPTAEQMPVCAAAGERRGNVANSEWALLDTLEVNLYLNERDARLRSQKAVQQNQRTALDMQVGVLAQAKLAAEAAKVAERVEVQATVAAHQAEERQRAEEQRAALTRLRNDREAMLAETRVQREAALARKREEEAKLVAAAQARLEADRQAAARKAAELKEQAAKTMADNEARLAARKQAEAAQRVADVETTKRMIEMAEAQDRAREAGIRGFHDMIQARARGVGQKALDDRRERLEREERLIAEAERAAAQREAERAAAEAERRARLKSDLVSGNEALKRAKAERLAAERDAEARERAAAEARVQQEKEAAERQVAALRERATATKRFVAGQAAETAERAKVDDIFMTERERLLNKRLLEQAVATVQRPMQYSVKLY</sequence>
<dbReference type="Proteomes" id="UP000613740">
    <property type="component" value="Unassembled WGS sequence"/>
</dbReference>
<name>A0A835TP11_9CHLO</name>
<organism evidence="2 3">
    <name type="scientific">Chlamydomonas schloesseri</name>
    <dbReference type="NCBI Taxonomy" id="2026947"/>
    <lineage>
        <taxon>Eukaryota</taxon>
        <taxon>Viridiplantae</taxon>
        <taxon>Chlorophyta</taxon>
        <taxon>core chlorophytes</taxon>
        <taxon>Chlorophyceae</taxon>
        <taxon>CS clade</taxon>
        <taxon>Chlamydomonadales</taxon>
        <taxon>Chlamydomonadaceae</taxon>
        <taxon>Chlamydomonas</taxon>
    </lineage>
</organism>
<keyword evidence="3" id="KW-1185">Reference proteome</keyword>
<dbReference type="OrthoDB" id="550496at2759"/>
<evidence type="ECO:0000313" key="2">
    <source>
        <dbReference type="EMBL" id="KAG2441365.1"/>
    </source>
</evidence>
<feature type="coiled-coil region" evidence="1">
    <location>
        <begin position="329"/>
        <end position="422"/>
    </location>
</feature>
<protein>
    <recommendedName>
        <fullName evidence="4">Flagellar associated protein</fullName>
    </recommendedName>
</protein>
<comment type="caution">
    <text evidence="2">The sequence shown here is derived from an EMBL/GenBank/DDBJ whole genome shotgun (WGS) entry which is preliminary data.</text>
</comment>